<dbReference type="SMART" id="SM01230">
    <property type="entry name" value="Gln-synt_C"/>
    <property type="match status" value="1"/>
</dbReference>
<evidence type="ECO:0000256" key="4">
    <source>
        <dbReference type="RuleBase" id="RU000384"/>
    </source>
</evidence>
<protein>
    <submittedName>
        <fullName evidence="6">Glutamine synthetase</fullName>
    </submittedName>
</protein>
<dbReference type="InterPro" id="IPR008146">
    <property type="entry name" value="Gln_synth_cat_dom"/>
</dbReference>
<dbReference type="Pfam" id="PF00120">
    <property type="entry name" value="Gln-synt_C"/>
    <property type="match status" value="1"/>
</dbReference>
<reference evidence="6 7" key="1">
    <citation type="journal article" date="2020" name="Int. J. Syst. Evol. Microbiol.">
        <title>Reclassification of Streptomyces castelarensis and Streptomyces sporoclivatus as later heterotypic synonyms of Streptomyces antimycoticus.</title>
        <authorList>
            <person name="Komaki H."/>
            <person name="Tamura T."/>
        </authorList>
    </citation>
    <scope>NUCLEOTIDE SEQUENCE [LARGE SCALE GENOMIC DNA]</scope>
    <source>
        <strain evidence="6 7">NBRC 100767</strain>
    </source>
</reference>
<dbReference type="AlphaFoldDB" id="A0A499U9P5"/>
<proteinExistence type="inferred from homology"/>
<dbReference type="SUPFAM" id="SSF55931">
    <property type="entry name" value="Glutamine synthetase/guanido kinase"/>
    <property type="match status" value="1"/>
</dbReference>
<accession>A0A499U9P5</accession>
<evidence type="ECO:0000313" key="6">
    <source>
        <dbReference type="EMBL" id="BBJ37344.1"/>
    </source>
</evidence>
<dbReference type="PANTHER" id="PTHR43785">
    <property type="entry name" value="GAMMA-GLUTAMYLPUTRESCINE SYNTHETASE"/>
    <property type="match status" value="1"/>
</dbReference>
<evidence type="ECO:0000256" key="1">
    <source>
        <dbReference type="ARBA" id="ARBA00009897"/>
    </source>
</evidence>
<organism evidence="6 7">
    <name type="scientific">Streptomyces antimycoticus</name>
    <dbReference type="NCBI Taxonomy" id="68175"/>
    <lineage>
        <taxon>Bacteria</taxon>
        <taxon>Bacillati</taxon>
        <taxon>Actinomycetota</taxon>
        <taxon>Actinomycetes</taxon>
        <taxon>Kitasatosporales</taxon>
        <taxon>Streptomycetaceae</taxon>
        <taxon>Streptomyces</taxon>
        <taxon>Streptomyces violaceusniger group</taxon>
    </lineage>
</organism>
<dbReference type="GO" id="GO:0004356">
    <property type="term" value="F:glutamine synthetase activity"/>
    <property type="evidence" value="ECO:0007669"/>
    <property type="project" value="InterPro"/>
</dbReference>
<evidence type="ECO:0000256" key="2">
    <source>
        <dbReference type="ARBA" id="ARBA00022598"/>
    </source>
</evidence>
<sequence length="406" mass="44182">MTHGNNSVLTSTFAQLVFTDVDGRARSFDVPTGRLDSAKLRQTIDASAVTHGLSGHRDIRLVPDLAAEYLVGGERWLMCDSRTEKGDLIDSRAMLRSQVDFLENLGYSALIGTEAEFFLFEPGTPRPQPSDRHGYWEAAGSTRGQAVCREVMSQLHQCGIPPIGSHHEVSSGQWEVIFEHGDPVQAADRFIVFKLITRQVAARHGLLASFMPRPSPTLFGNALHVHASLVDSKSGRPVFYDANAEHGLSTVFHAFRRGAMAHSQALTGLANSTVNSFRRLVPGSGSPTTVQWSAMERSVAWKGVCAGPQTRLEWRTPDSACNIYALLAALLAAGADGIRTMPSADPPATSLPRTLDAALAALEADDVLTRTLDGFLPVYLASRRAELDDWSSAVTDWEIDRFLESV</sequence>
<evidence type="ECO:0000256" key="3">
    <source>
        <dbReference type="PROSITE-ProRule" id="PRU01331"/>
    </source>
</evidence>
<evidence type="ECO:0000259" key="5">
    <source>
        <dbReference type="PROSITE" id="PS51987"/>
    </source>
</evidence>
<dbReference type="InterPro" id="IPR014746">
    <property type="entry name" value="Gln_synth/guanido_kin_cat_dom"/>
</dbReference>
<dbReference type="PANTHER" id="PTHR43785:SF12">
    <property type="entry name" value="TYPE-1 GLUTAMINE SYNTHETASE 2"/>
    <property type="match status" value="1"/>
</dbReference>
<dbReference type="Gene3D" id="3.30.590.10">
    <property type="entry name" value="Glutamine synthetase/guanido kinase, catalytic domain"/>
    <property type="match status" value="1"/>
</dbReference>
<name>A0A499U9P5_9ACTN</name>
<gene>
    <name evidence="6" type="ORF">SSPO_000620</name>
</gene>
<evidence type="ECO:0000313" key="7">
    <source>
        <dbReference type="Proteomes" id="UP000463951"/>
    </source>
</evidence>
<keyword evidence="2" id="KW-0436">Ligase</keyword>
<comment type="similarity">
    <text evidence="1 3 4">Belongs to the glutamine synthetase family.</text>
</comment>
<dbReference type="EMBL" id="AP019620">
    <property type="protein sequence ID" value="BBJ37344.1"/>
    <property type="molecule type" value="Genomic_DNA"/>
</dbReference>
<feature type="domain" description="GS catalytic" evidence="5">
    <location>
        <begin position="91"/>
        <end position="406"/>
    </location>
</feature>
<dbReference type="Proteomes" id="UP000463951">
    <property type="component" value="Chromosome"/>
</dbReference>
<dbReference type="PROSITE" id="PS51987">
    <property type="entry name" value="GS_CATALYTIC"/>
    <property type="match status" value="1"/>
</dbReference>